<dbReference type="InterPro" id="IPR004552">
    <property type="entry name" value="AGP_acyltrans"/>
</dbReference>
<dbReference type="CDD" id="cd07989">
    <property type="entry name" value="LPLAT_AGPAT-like"/>
    <property type="match status" value="1"/>
</dbReference>
<dbReference type="PANTHER" id="PTHR10434:SF66">
    <property type="entry name" value="PHOSPHOLIPID_GLYCEROL ACYLTRANSFERASE DOMAIN-CONTAINING PROTEIN"/>
    <property type="match status" value="1"/>
</dbReference>
<evidence type="ECO:0000313" key="7">
    <source>
        <dbReference type="Proteomes" id="UP000887023"/>
    </source>
</evidence>
<comment type="domain">
    <text evidence="4">The HXXXXD motif is essential for acyltransferase activity and may constitute the binding site for the phosphate moiety of the glycerol-3-phosphate.</text>
</comment>
<accession>A0ABX8SAB1</accession>
<dbReference type="InterPro" id="IPR023214">
    <property type="entry name" value="HAD_sf"/>
</dbReference>
<dbReference type="InterPro" id="IPR036412">
    <property type="entry name" value="HAD-like_sf"/>
</dbReference>
<dbReference type="NCBIfam" id="TIGR00530">
    <property type="entry name" value="AGP_acyltrn"/>
    <property type="match status" value="1"/>
</dbReference>
<dbReference type="RefSeq" id="WP_066475203.1">
    <property type="nucleotide sequence ID" value="NZ_CBCRUZ010000030.1"/>
</dbReference>
<reference evidence="6" key="1">
    <citation type="submission" date="2021-07" db="EMBL/GenBank/DDBJ databases">
        <title>Candidatus Kaistella beijingensis sp. nov. isolated from a municipal wastewater treatment plant is involved in sludge foaming.</title>
        <authorList>
            <person name="Song Y."/>
            <person name="Liu S.-J."/>
        </authorList>
    </citation>
    <scope>NUCLEOTIDE SEQUENCE</scope>
    <source>
        <strain evidence="6">DSM 43998</strain>
    </source>
</reference>
<keyword evidence="4" id="KW-0594">Phospholipid biosynthesis</keyword>
<dbReference type="NCBIfam" id="TIGR01490">
    <property type="entry name" value="HAD-SF-IB-hyp1"/>
    <property type="match status" value="1"/>
</dbReference>
<dbReference type="GO" id="GO:0016787">
    <property type="term" value="F:hydrolase activity"/>
    <property type="evidence" value="ECO:0007669"/>
    <property type="project" value="UniProtKB-KW"/>
</dbReference>
<keyword evidence="6" id="KW-0378">Hydrolase</keyword>
<organism evidence="6 7">
    <name type="scientific">Skermania pinensis</name>
    <dbReference type="NCBI Taxonomy" id="39122"/>
    <lineage>
        <taxon>Bacteria</taxon>
        <taxon>Bacillati</taxon>
        <taxon>Actinomycetota</taxon>
        <taxon>Actinomycetes</taxon>
        <taxon>Mycobacteriales</taxon>
        <taxon>Gordoniaceae</taxon>
        <taxon>Skermania</taxon>
    </lineage>
</organism>
<comment type="catalytic activity">
    <reaction evidence="4">
        <text>a 1-acyl-sn-glycero-3-phosphate + an acyl-CoA = a 1,2-diacyl-sn-glycero-3-phosphate + CoA</text>
        <dbReference type="Rhea" id="RHEA:19709"/>
        <dbReference type="ChEBI" id="CHEBI:57287"/>
        <dbReference type="ChEBI" id="CHEBI:57970"/>
        <dbReference type="ChEBI" id="CHEBI:58342"/>
        <dbReference type="ChEBI" id="CHEBI:58608"/>
        <dbReference type="EC" id="2.3.1.51"/>
    </reaction>
</comment>
<keyword evidence="3 4" id="KW-0012">Acyltransferase</keyword>
<evidence type="ECO:0000259" key="5">
    <source>
        <dbReference type="SMART" id="SM00563"/>
    </source>
</evidence>
<keyword evidence="2 4" id="KW-0808">Transferase</keyword>
<evidence type="ECO:0000313" key="6">
    <source>
        <dbReference type="EMBL" id="QXQ13410.1"/>
    </source>
</evidence>
<dbReference type="Gene3D" id="3.40.50.1000">
    <property type="entry name" value="HAD superfamily/HAD-like"/>
    <property type="match status" value="1"/>
</dbReference>
<keyword evidence="4" id="KW-0444">Lipid biosynthesis</keyword>
<dbReference type="NCBIfam" id="TIGR01488">
    <property type="entry name" value="HAD-SF-IB"/>
    <property type="match status" value="1"/>
</dbReference>
<sequence length="482" mass="52193">MPATELSLAAAIDRIRSGPQGPAVGAFFDFDGTLIHGFSGVPFFRKVWRGRPTRRELVKTLHTRRGEQTEAQEREFIEFWLRAWQGHTETELDEIGDQLFHDTLAGHLYPEAWYLIRAHEQAGHTLVLASAATRFQVEPAAAELGIGHTLYTELEVREGVLTGAVRGPLLRGPDKADAVRRFAGAHAVDLTDSYSYSNGVEDEAFLAATGVPTAVNPDSGLATLAAAHGWPILRFTPRGTVRPREIARTAAAAMGMLGGIAVGARRGRGSDRRTLVDSVLATGADYTLRGAGVELRVVGETNARAPRPAVFLFNHQSEFDIFVVAKVLDHGFTGVGKKELATNPVFGPLFRFIGLTFIDRGNTEQAKAALGPVVDTLRDGVSIAIAPEGTRSYTPMPGPFKKGAFHIAIQAGVPVIPIVIRNAGEIYWRNASTLRPGTIDVAVLDPIDVSAWNPGNLDANVAAVRQRYLDTLLHWPATPDQR</sequence>
<protein>
    <recommendedName>
        <fullName evidence="4">1-acyl-sn-glycerol-3-phosphate acyltransferase</fullName>
        <ecNumber evidence="4">2.3.1.51</ecNumber>
    </recommendedName>
</protein>
<feature type="domain" description="Phospholipid/glycerol acyltransferase" evidence="5">
    <location>
        <begin position="309"/>
        <end position="423"/>
    </location>
</feature>
<dbReference type="PANTHER" id="PTHR10434">
    <property type="entry name" value="1-ACYL-SN-GLYCEROL-3-PHOSPHATE ACYLTRANSFERASE"/>
    <property type="match status" value="1"/>
</dbReference>
<keyword evidence="7" id="KW-1185">Reference proteome</keyword>
<keyword evidence="4" id="KW-0443">Lipid metabolism</keyword>
<dbReference type="EMBL" id="CP079105">
    <property type="protein sequence ID" value="QXQ13410.1"/>
    <property type="molecule type" value="Genomic_DNA"/>
</dbReference>
<dbReference type="Gene3D" id="1.20.1440.100">
    <property type="entry name" value="SG protein - dephosphorylation function"/>
    <property type="match status" value="1"/>
</dbReference>
<dbReference type="InterPro" id="IPR006385">
    <property type="entry name" value="HAD_hydro_SerB1"/>
</dbReference>
<dbReference type="SUPFAM" id="SSF69593">
    <property type="entry name" value="Glycerol-3-phosphate (1)-acyltransferase"/>
    <property type="match status" value="1"/>
</dbReference>
<dbReference type="EC" id="2.3.1.51" evidence="4"/>
<dbReference type="Pfam" id="PF12710">
    <property type="entry name" value="HAD"/>
    <property type="match status" value="1"/>
</dbReference>
<evidence type="ECO:0000256" key="2">
    <source>
        <dbReference type="ARBA" id="ARBA00022679"/>
    </source>
</evidence>
<evidence type="ECO:0000256" key="4">
    <source>
        <dbReference type="RuleBase" id="RU361267"/>
    </source>
</evidence>
<dbReference type="Pfam" id="PF01553">
    <property type="entry name" value="Acyltransferase"/>
    <property type="match status" value="1"/>
</dbReference>
<dbReference type="SMART" id="SM00563">
    <property type="entry name" value="PlsC"/>
    <property type="match status" value="1"/>
</dbReference>
<evidence type="ECO:0000256" key="3">
    <source>
        <dbReference type="ARBA" id="ARBA00023315"/>
    </source>
</evidence>
<name>A0ABX8SAB1_9ACTN</name>
<keyword evidence="4" id="KW-1208">Phospholipid metabolism</keyword>
<proteinExistence type="inferred from homology"/>
<dbReference type="InterPro" id="IPR002123">
    <property type="entry name" value="Plipid/glycerol_acylTrfase"/>
</dbReference>
<evidence type="ECO:0000256" key="1">
    <source>
        <dbReference type="ARBA" id="ARBA00008655"/>
    </source>
</evidence>
<gene>
    <name evidence="6" type="ORF">KV203_16415</name>
</gene>
<dbReference type="SUPFAM" id="SSF56784">
    <property type="entry name" value="HAD-like"/>
    <property type="match status" value="1"/>
</dbReference>
<dbReference type="Proteomes" id="UP000887023">
    <property type="component" value="Chromosome"/>
</dbReference>
<comment type="similarity">
    <text evidence="1 4">Belongs to the 1-acyl-sn-glycerol-3-phosphate acyltransferase family.</text>
</comment>